<dbReference type="RefSeq" id="WP_378414179.1">
    <property type="nucleotide sequence ID" value="NZ_JBHSFO010000002.1"/>
</dbReference>
<protein>
    <recommendedName>
        <fullName evidence="4">HNH endonuclease</fullName>
    </recommendedName>
</protein>
<feature type="region of interest" description="Disordered" evidence="1">
    <location>
        <begin position="299"/>
        <end position="320"/>
    </location>
</feature>
<reference evidence="3" key="1">
    <citation type="journal article" date="2019" name="Int. J. Syst. Evol. Microbiol.">
        <title>The Global Catalogue of Microorganisms (GCM) 10K type strain sequencing project: providing services to taxonomists for standard genome sequencing and annotation.</title>
        <authorList>
            <consortium name="The Broad Institute Genomics Platform"/>
            <consortium name="The Broad Institute Genome Sequencing Center for Infectious Disease"/>
            <person name="Wu L."/>
            <person name="Ma J."/>
        </authorList>
    </citation>
    <scope>NUCLEOTIDE SEQUENCE [LARGE SCALE GENOMIC DNA]</scope>
    <source>
        <strain evidence="3">CCUG 54520</strain>
    </source>
</reference>
<keyword evidence="3" id="KW-1185">Reference proteome</keyword>
<dbReference type="Proteomes" id="UP001595914">
    <property type="component" value="Unassembled WGS sequence"/>
</dbReference>
<accession>A0ABV9FQB3</accession>
<sequence length="320" mass="37310">MTAMPEFEERDIRNYIISQFAPQQDDEVSLVQRVGRRRVAGSTYDLYDVHMSSGTRLWVITNPTNFYDQTDFKSLDQVLCYHIGLRAVLHEQFRVEPDEDQEEFVSKPWRRFARAQEAMNDAAETEDYQSVGMRCREALIALAKDSVDADWVHLPEELPKGSDVKGWMRIYADSLTVDRPRAYIRALAEKTWDLTNWLQHYSGATEWDAQLVLDATGQLLNTFTLLRIRRENESPEQCPRCDSRRLMEESTGLIERNGNFGSEEWDVCLACGWQSERNYQQWEHDRLERYIGYHTGTWSPPRKTMDELGAPADEQPSPLE</sequence>
<comment type="caution">
    <text evidence="2">The sequence shown here is derived from an EMBL/GenBank/DDBJ whole genome shotgun (WGS) entry which is preliminary data.</text>
</comment>
<proteinExistence type="predicted"/>
<dbReference type="EMBL" id="JBHSFO010000002">
    <property type="protein sequence ID" value="MFC4602731.1"/>
    <property type="molecule type" value="Genomic_DNA"/>
</dbReference>
<name>A0ABV9FQB3_9NOCA</name>
<evidence type="ECO:0000313" key="2">
    <source>
        <dbReference type="EMBL" id="MFC4602731.1"/>
    </source>
</evidence>
<evidence type="ECO:0008006" key="4">
    <source>
        <dbReference type="Google" id="ProtNLM"/>
    </source>
</evidence>
<evidence type="ECO:0000256" key="1">
    <source>
        <dbReference type="SAM" id="MobiDB-lite"/>
    </source>
</evidence>
<evidence type="ECO:0000313" key="3">
    <source>
        <dbReference type="Proteomes" id="UP001595914"/>
    </source>
</evidence>
<organism evidence="2 3">
    <name type="scientific">Rhodococcus kronopolitis</name>
    <dbReference type="NCBI Taxonomy" id="1460226"/>
    <lineage>
        <taxon>Bacteria</taxon>
        <taxon>Bacillati</taxon>
        <taxon>Actinomycetota</taxon>
        <taxon>Actinomycetes</taxon>
        <taxon>Mycobacteriales</taxon>
        <taxon>Nocardiaceae</taxon>
        <taxon>Rhodococcus</taxon>
    </lineage>
</organism>
<gene>
    <name evidence="2" type="ORF">ACFO6S_03385</name>
</gene>